<dbReference type="Proteomes" id="UP000219439">
    <property type="component" value="Unassembled WGS sequence"/>
</dbReference>
<dbReference type="PANTHER" id="PTHR23501:SF154">
    <property type="entry name" value="MULTIDRUG-EFFLUX TRANSPORTER RV1634-RELATED"/>
    <property type="match status" value="1"/>
</dbReference>
<gene>
    <name evidence="7" type="ORF">SAMN06265368_2564</name>
</gene>
<feature type="transmembrane region" description="Helical" evidence="5">
    <location>
        <begin position="323"/>
        <end position="345"/>
    </location>
</feature>
<feature type="transmembrane region" description="Helical" evidence="5">
    <location>
        <begin position="226"/>
        <end position="246"/>
    </location>
</feature>
<reference evidence="7 8" key="1">
    <citation type="submission" date="2017-09" db="EMBL/GenBank/DDBJ databases">
        <authorList>
            <person name="Ehlers B."/>
            <person name="Leendertz F.H."/>
        </authorList>
    </citation>
    <scope>NUCLEOTIDE SEQUENCE [LARGE SCALE GENOMIC DNA]</scope>
    <source>
        <strain evidence="7 8">DSM 18289</strain>
    </source>
</reference>
<organism evidence="7 8">
    <name type="scientific">Cohaesibacter gelatinilyticus</name>
    <dbReference type="NCBI Taxonomy" id="372072"/>
    <lineage>
        <taxon>Bacteria</taxon>
        <taxon>Pseudomonadati</taxon>
        <taxon>Pseudomonadota</taxon>
        <taxon>Alphaproteobacteria</taxon>
        <taxon>Hyphomicrobiales</taxon>
        <taxon>Cohaesibacteraceae</taxon>
    </lineage>
</organism>
<proteinExistence type="predicted"/>
<evidence type="ECO:0000259" key="6">
    <source>
        <dbReference type="PROSITE" id="PS50850"/>
    </source>
</evidence>
<dbReference type="RefSeq" id="WP_097153824.1">
    <property type="nucleotide sequence ID" value="NZ_OBEL01000002.1"/>
</dbReference>
<feature type="transmembrane region" description="Helical" evidence="5">
    <location>
        <begin position="152"/>
        <end position="170"/>
    </location>
</feature>
<dbReference type="AlphaFoldDB" id="A0A285PH61"/>
<evidence type="ECO:0000313" key="7">
    <source>
        <dbReference type="EMBL" id="SNZ19476.1"/>
    </source>
</evidence>
<feature type="transmembrane region" description="Helical" evidence="5">
    <location>
        <begin position="59"/>
        <end position="81"/>
    </location>
</feature>
<name>A0A285PH61_9HYPH</name>
<dbReference type="PANTHER" id="PTHR23501">
    <property type="entry name" value="MAJOR FACILITATOR SUPERFAMILY"/>
    <property type="match status" value="1"/>
</dbReference>
<accession>A0A285PH61</accession>
<feature type="transmembrane region" description="Helical" evidence="5">
    <location>
        <begin position="119"/>
        <end position="140"/>
    </location>
</feature>
<feature type="transmembrane region" description="Helical" evidence="5">
    <location>
        <begin position="93"/>
        <end position="113"/>
    </location>
</feature>
<dbReference type="EMBL" id="OBEL01000002">
    <property type="protein sequence ID" value="SNZ19476.1"/>
    <property type="molecule type" value="Genomic_DNA"/>
</dbReference>
<dbReference type="SUPFAM" id="SSF103473">
    <property type="entry name" value="MFS general substrate transporter"/>
    <property type="match status" value="1"/>
</dbReference>
<feature type="transmembrane region" description="Helical" evidence="5">
    <location>
        <begin position="252"/>
        <end position="270"/>
    </location>
</feature>
<dbReference type="Gene3D" id="1.20.1250.20">
    <property type="entry name" value="MFS general substrate transporter like domains"/>
    <property type="match status" value="1"/>
</dbReference>
<protein>
    <submittedName>
        <fullName evidence="7">Predicted arabinose efflux permease, MFS family</fullName>
    </submittedName>
</protein>
<dbReference type="GO" id="GO:0005886">
    <property type="term" value="C:plasma membrane"/>
    <property type="evidence" value="ECO:0007669"/>
    <property type="project" value="TreeGrafter"/>
</dbReference>
<feature type="transmembrane region" description="Helical" evidence="5">
    <location>
        <begin position="291"/>
        <end position="311"/>
    </location>
</feature>
<comment type="subcellular location">
    <subcellularLocation>
        <location evidence="1">Membrane</location>
        <topology evidence="1">Multi-pass membrane protein</topology>
    </subcellularLocation>
</comment>
<keyword evidence="4 5" id="KW-0472">Membrane</keyword>
<dbReference type="InterPro" id="IPR020846">
    <property type="entry name" value="MFS_dom"/>
</dbReference>
<dbReference type="GO" id="GO:0022857">
    <property type="term" value="F:transmembrane transporter activity"/>
    <property type="evidence" value="ECO:0007669"/>
    <property type="project" value="InterPro"/>
</dbReference>
<feature type="transmembrane region" description="Helical" evidence="5">
    <location>
        <begin position="461"/>
        <end position="480"/>
    </location>
</feature>
<feature type="domain" description="Major facilitator superfamily (MFS) profile" evidence="6">
    <location>
        <begin position="25"/>
        <end position="484"/>
    </location>
</feature>
<evidence type="ECO:0000313" key="8">
    <source>
        <dbReference type="Proteomes" id="UP000219439"/>
    </source>
</evidence>
<evidence type="ECO:0000256" key="1">
    <source>
        <dbReference type="ARBA" id="ARBA00004141"/>
    </source>
</evidence>
<dbReference type="InterPro" id="IPR036259">
    <property type="entry name" value="MFS_trans_sf"/>
</dbReference>
<dbReference type="InterPro" id="IPR011701">
    <property type="entry name" value="MFS"/>
</dbReference>
<keyword evidence="3 5" id="KW-1133">Transmembrane helix</keyword>
<keyword evidence="8" id="KW-1185">Reference proteome</keyword>
<keyword evidence="2 5" id="KW-0812">Transmembrane</keyword>
<feature type="transmembrane region" description="Helical" evidence="5">
    <location>
        <begin position="176"/>
        <end position="194"/>
    </location>
</feature>
<evidence type="ECO:0000256" key="2">
    <source>
        <dbReference type="ARBA" id="ARBA00022692"/>
    </source>
</evidence>
<feature type="transmembrane region" description="Helical" evidence="5">
    <location>
        <begin position="381"/>
        <end position="401"/>
    </location>
</feature>
<dbReference type="Pfam" id="PF07690">
    <property type="entry name" value="MFS_1"/>
    <property type="match status" value="1"/>
</dbReference>
<dbReference type="PROSITE" id="PS50850">
    <property type="entry name" value="MFS"/>
    <property type="match status" value="1"/>
</dbReference>
<dbReference type="Gene3D" id="1.20.1720.10">
    <property type="entry name" value="Multidrug resistance protein D"/>
    <property type="match status" value="1"/>
</dbReference>
<evidence type="ECO:0000256" key="4">
    <source>
        <dbReference type="ARBA" id="ARBA00023136"/>
    </source>
</evidence>
<feature type="transmembrane region" description="Helical" evidence="5">
    <location>
        <begin position="357"/>
        <end position="375"/>
    </location>
</feature>
<sequence>MSDMEENFSHDMSWGGLISGQYGRALAVVSLAVWLHAGDSLIVATMLPSIVAEVGGEHMISWSFILYVLASVIAGATSALLTMSFGLRVPMFWAALLFGLGCLISALAMSMPVVLLGRLLQGAGGGVLVSLGFIAARVLFPSHLLPKVMAATSTLWGASAFLGPLLGGLFVEYASWRWGFAAFAIQAIALALFVRSQKIPADQMSETGETSEASETSGPLGAKRSVPWLGLAVLSLSVLCIAMASINVRPVQSSAFILAGLALAVLFLKVDARAGASRMLPARPFDLRTPVGAALLMLACFCSATVTNSVYGTLLLTRLHGVSALVAGYVLACAAFGWSITAFVVNSSAEEKDAKMIGIGMTAVATSLVAFSFLYPVGPVWILAMIAGLSGAGFGMSWTFILRRTTSLVEEAEIPRVTAAITTVQRVGYAFGAAYIGLVGNALGFEETAEPIALGELARSLFMACFPFVLLGLLATWQFVKPGHVSS</sequence>
<dbReference type="OrthoDB" id="9807274at2"/>
<feature type="transmembrane region" description="Helical" evidence="5">
    <location>
        <begin position="25"/>
        <end position="47"/>
    </location>
</feature>
<evidence type="ECO:0000256" key="5">
    <source>
        <dbReference type="SAM" id="Phobius"/>
    </source>
</evidence>
<evidence type="ECO:0000256" key="3">
    <source>
        <dbReference type="ARBA" id="ARBA00022989"/>
    </source>
</evidence>